<organism evidence="1 2">
    <name type="scientific">Saccharopolyspora gregorii</name>
    <dbReference type="NCBI Taxonomy" id="33914"/>
    <lineage>
        <taxon>Bacteria</taxon>
        <taxon>Bacillati</taxon>
        <taxon>Actinomycetota</taxon>
        <taxon>Actinomycetes</taxon>
        <taxon>Pseudonocardiales</taxon>
        <taxon>Pseudonocardiaceae</taxon>
        <taxon>Saccharopolyspora</taxon>
    </lineage>
</organism>
<dbReference type="EMBL" id="BAAAYK010000038">
    <property type="protein sequence ID" value="GAA3362528.1"/>
    <property type="molecule type" value="Genomic_DNA"/>
</dbReference>
<name>A0ABP6RX97_9PSEU</name>
<dbReference type="RefSeq" id="WP_258347375.1">
    <property type="nucleotide sequence ID" value="NZ_BAAAYK010000038.1"/>
</dbReference>
<accession>A0ABP6RX97</accession>
<evidence type="ECO:0000313" key="2">
    <source>
        <dbReference type="Proteomes" id="UP001500483"/>
    </source>
</evidence>
<gene>
    <name evidence="1" type="ORF">GCM10020366_50820</name>
</gene>
<reference evidence="2" key="1">
    <citation type="journal article" date="2019" name="Int. J. Syst. Evol. Microbiol.">
        <title>The Global Catalogue of Microorganisms (GCM) 10K type strain sequencing project: providing services to taxonomists for standard genome sequencing and annotation.</title>
        <authorList>
            <consortium name="The Broad Institute Genomics Platform"/>
            <consortium name="The Broad Institute Genome Sequencing Center for Infectious Disease"/>
            <person name="Wu L."/>
            <person name="Ma J."/>
        </authorList>
    </citation>
    <scope>NUCLEOTIDE SEQUENCE [LARGE SCALE GENOMIC DNA]</scope>
    <source>
        <strain evidence="2">JCM 9687</strain>
    </source>
</reference>
<comment type="caution">
    <text evidence="1">The sequence shown here is derived from an EMBL/GenBank/DDBJ whole genome shotgun (WGS) entry which is preliminary data.</text>
</comment>
<evidence type="ECO:0000313" key="1">
    <source>
        <dbReference type="EMBL" id="GAA3362528.1"/>
    </source>
</evidence>
<keyword evidence="2" id="KW-1185">Reference proteome</keyword>
<dbReference type="Proteomes" id="UP001500483">
    <property type="component" value="Unassembled WGS sequence"/>
</dbReference>
<sequence>MPPSPNARRSSQLPPYRAVFAVDTKDFSLSPSAHQERLSRDIPQLLERALEQCGLSRLWQTKVFASSTGDGYYFGVDAMDTPFLVDPFLDELNEVLDEHDEVVRARDRALKLRLRASVHLGPVPESGLSTSMNETHRLLDAEPVRRILTASDADVTYVAAILSQRVFTDVVRGGYVKKRASQFAANAVKVKNFEDHAYLYTPKHSVNPELLDGVDAARVDRERLEQDQRRAVEPEPQRGVVVHNNFSGTTSGSVLQIGQARDINGLNGGA</sequence>
<proteinExistence type="predicted"/>
<protein>
    <submittedName>
        <fullName evidence="1">Uncharacterized protein</fullName>
    </submittedName>
</protein>